<dbReference type="AlphaFoldDB" id="A0A8H6CS13"/>
<dbReference type="RefSeq" id="XP_037156442.1">
    <property type="nucleotide sequence ID" value="XM_037299106.1"/>
</dbReference>
<sequence>MAWKEEGPDPNLDMISTSTTRPTRSSIIAALVKTVPSLVLFKPLVFRIVKVVPRLVEQRAAPAANACKGVADARLRRQEAKAIGKQMPVKATNMERPALVEATLSIKMALVLDLSDELIILIISNFTKPSHLLQLALANKRIHAIAIQHLYENVAFDRADYPAFPPFMQHRGSGVIRYDYKAPHSNVLHLSNMIRSNTLPAGQTITALTIAVDINNVCNKFQTLLSLLLPQLSSLKHLTLESVSDHRLAWQHEHFSLAPLAVALSPASHTLRSLSMHFFLSPGDSDGWTIGSLRHFSELKYLSIQGNVLLGQYGNIASTMPSLDSVLPPGLKRLRLHWCTMKGIQSLYVVLLDFVKASLRVSRKMEELVVQLGARAANEVDQWNVELFEMSMPDMNEDARQGGLHLRMALDWRQDYRWVARSAVARSAVARSASNRAFMDRLHRFMETQPESVQ</sequence>
<accession>A0A8H6CS13</accession>
<reference evidence="1 2" key="1">
    <citation type="journal article" date="2020" name="Genomics">
        <title>Complete, high-quality genomes from long-read metagenomic sequencing of two wolf lichen thalli reveals enigmatic genome architecture.</title>
        <authorList>
            <person name="McKenzie S.K."/>
            <person name="Walston R.F."/>
            <person name="Allen J.L."/>
        </authorList>
    </citation>
    <scope>NUCLEOTIDE SEQUENCE [LARGE SCALE GENOMIC DNA]</scope>
    <source>
        <strain evidence="1">WasteWater1</strain>
    </source>
</reference>
<organism evidence="1 2">
    <name type="scientific">Letharia lupina</name>
    <dbReference type="NCBI Taxonomy" id="560253"/>
    <lineage>
        <taxon>Eukaryota</taxon>
        <taxon>Fungi</taxon>
        <taxon>Dikarya</taxon>
        <taxon>Ascomycota</taxon>
        <taxon>Pezizomycotina</taxon>
        <taxon>Lecanoromycetes</taxon>
        <taxon>OSLEUM clade</taxon>
        <taxon>Lecanoromycetidae</taxon>
        <taxon>Lecanorales</taxon>
        <taxon>Lecanorineae</taxon>
        <taxon>Parmeliaceae</taxon>
        <taxon>Letharia</taxon>
    </lineage>
</organism>
<dbReference type="SUPFAM" id="SSF52047">
    <property type="entry name" value="RNI-like"/>
    <property type="match status" value="1"/>
</dbReference>
<name>A0A8H6CS13_9LECA</name>
<dbReference type="EMBL" id="JACCJB010000004">
    <property type="protein sequence ID" value="KAF6228508.1"/>
    <property type="molecule type" value="Genomic_DNA"/>
</dbReference>
<dbReference type="GeneID" id="59336635"/>
<evidence type="ECO:0000313" key="1">
    <source>
        <dbReference type="EMBL" id="KAF6228508.1"/>
    </source>
</evidence>
<evidence type="ECO:0000313" key="2">
    <source>
        <dbReference type="Proteomes" id="UP000593566"/>
    </source>
</evidence>
<dbReference type="Proteomes" id="UP000593566">
    <property type="component" value="Unassembled WGS sequence"/>
</dbReference>
<comment type="caution">
    <text evidence="1">The sequence shown here is derived from an EMBL/GenBank/DDBJ whole genome shotgun (WGS) entry which is preliminary data.</text>
</comment>
<keyword evidence="2" id="KW-1185">Reference proteome</keyword>
<proteinExistence type="predicted"/>
<protein>
    <submittedName>
        <fullName evidence="1">Uncharacterized protein</fullName>
    </submittedName>
</protein>
<gene>
    <name evidence="1" type="ORF">HO133_008238</name>
</gene>